<evidence type="ECO:0000313" key="3">
    <source>
        <dbReference type="EMBL" id="HEA23648.1"/>
    </source>
</evidence>
<feature type="transmembrane region" description="Helical" evidence="2">
    <location>
        <begin position="6"/>
        <end position="29"/>
    </location>
</feature>
<feature type="region of interest" description="Disordered" evidence="1">
    <location>
        <begin position="83"/>
        <end position="120"/>
    </location>
</feature>
<reference evidence="3" key="1">
    <citation type="journal article" date="2020" name="mSystems">
        <title>Genome- and Community-Level Interaction Insights into Carbon Utilization and Element Cycling Functions of Hydrothermarchaeota in Hydrothermal Sediment.</title>
        <authorList>
            <person name="Zhou Z."/>
            <person name="Liu Y."/>
            <person name="Xu W."/>
            <person name="Pan J."/>
            <person name="Luo Z.H."/>
            <person name="Li M."/>
        </authorList>
    </citation>
    <scope>NUCLEOTIDE SEQUENCE [LARGE SCALE GENOMIC DNA]</scope>
    <source>
        <strain evidence="3">HyVt-345</strain>
    </source>
</reference>
<gene>
    <name evidence="3" type="ORF">ENH87_22425</name>
</gene>
<name>A0A831QVD3_9FLAO</name>
<proteinExistence type="predicted"/>
<protein>
    <submittedName>
        <fullName evidence="3">Uncharacterized protein</fullName>
    </submittedName>
</protein>
<comment type="caution">
    <text evidence="3">The sequence shown here is derived from an EMBL/GenBank/DDBJ whole genome shotgun (WGS) entry which is preliminary data.</text>
</comment>
<dbReference type="AlphaFoldDB" id="A0A831QVD3"/>
<dbReference type="EMBL" id="DRGL01000084">
    <property type="protein sequence ID" value="HEA23648.1"/>
    <property type="molecule type" value="Genomic_DNA"/>
</dbReference>
<sequence length="120" mass="13692">MTTDPNIIWYILGGLALTWYGYVMWVLYFNKNPRTKKKSKILAYLRLNHIFAYKSSNEDADLGAVLNRMDEVEDASKLLEAFKEGSSDDSSNSITRKNHEKLKVIRNADTAGENPPHPKT</sequence>
<evidence type="ECO:0000256" key="1">
    <source>
        <dbReference type="SAM" id="MobiDB-lite"/>
    </source>
</evidence>
<keyword evidence="2" id="KW-0812">Transmembrane</keyword>
<evidence type="ECO:0000256" key="2">
    <source>
        <dbReference type="SAM" id="Phobius"/>
    </source>
</evidence>
<dbReference type="Proteomes" id="UP000886191">
    <property type="component" value="Unassembled WGS sequence"/>
</dbReference>
<keyword evidence="2" id="KW-0472">Membrane</keyword>
<accession>A0A831QVD3</accession>
<keyword evidence="2" id="KW-1133">Transmembrane helix</keyword>
<organism evidence="3">
    <name type="scientific">Pricia antarctica</name>
    <dbReference type="NCBI Taxonomy" id="641691"/>
    <lineage>
        <taxon>Bacteria</taxon>
        <taxon>Pseudomonadati</taxon>
        <taxon>Bacteroidota</taxon>
        <taxon>Flavobacteriia</taxon>
        <taxon>Flavobacteriales</taxon>
        <taxon>Flavobacteriaceae</taxon>
        <taxon>Pricia</taxon>
    </lineage>
</organism>